<gene>
    <name evidence="2" type="ORF">NSA58_17505</name>
</gene>
<comment type="caution">
    <text evidence="2">The sequence shown here is derived from an EMBL/GenBank/DDBJ whole genome shotgun (WGS) entry which is preliminary data.</text>
</comment>
<feature type="transmembrane region" description="Helical" evidence="1">
    <location>
        <begin position="6"/>
        <end position="23"/>
    </location>
</feature>
<evidence type="ECO:0000313" key="3">
    <source>
        <dbReference type="Proteomes" id="UP001140817"/>
    </source>
</evidence>
<organism evidence="2 3">
    <name type="scientific">Terrisporobacter muris</name>
    <dbReference type="NCBI Taxonomy" id="2963284"/>
    <lineage>
        <taxon>Bacteria</taxon>
        <taxon>Bacillati</taxon>
        <taxon>Bacillota</taxon>
        <taxon>Clostridia</taxon>
        <taxon>Peptostreptococcales</taxon>
        <taxon>Peptostreptococcaceae</taxon>
        <taxon>Terrisporobacter</taxon>
    </lineage>
</organism>
<name>A0A9X2S373_9FIRM</name>
<keyword evidence="1" id="KW-0472">Membrane</keyword>
<dbReference type="EMBL" id="JANKBY010000343">
    <property type="protein sequence ID" value="MCR1824579.1"/>
    <property type="molecule type" value="Genomic_DNA"/>
</dbReference>
<reference evidence="2" key="1">
    <citation type="submission" date="2022-07" db="EMBL/GenBank/DDBJ databases">
        <title>Enhanced cultured diversity of the mouse gut microbiota enables custom-made synthetic communities.</title>
        <authorList>
            <person name="Afrizal A."/>
        </authorList>
    </citation>
    <scope>NUCLEOTIDE SEQUENCE</scope>
    <source>
        <strain evidence="2">DSM 29186</strain>
    </source>
</reference>
<evidence type="ECO:0000313" key="2">
    <source>
        <dbReference type="EMBL" id="MCR1824579.1"/>
    </source>
</evidence>
<dbReference type="RefSeq" id="WP_257560744.1">
    <property type="nucleotide sequence ID" value="NZ_JANKBY010000343.1"/>
</dbReference>
<keyword evidence="3" id="KW-1185">Reference proteome</keyword>
<dbReference type="AlphaFoldDB" id="A0A9X2S373"/>
<keyword evidence="1" id="KW-0812">Transmembrane</keyword>
<evidence type="ECO:0000256" key="1">
    <source>
        <dbReference type="SAM" id="Phobius"/>
    </source>
</evidence>
<sequence length="61" mass="7376">MLKNIGLIILCNLLMYFIIMIVTKINKRKRNKYSTEKKKDMKIEELSEKVNELEKKLFIQD</sequence>
<dbReference type="Proteomes" id="UP001140817">
    <property type="component" value="Unassembled WGS sequence"/>
</dbReference>
<accession>A0A9X2S373</accession>
<keyword evidence="1" id="KW-1133">Transmembrane helix</keyword>
<protein>
    <submittedName>
        <fullName evidence="2">Uncharacterized protein</fullName>
    </submittedName>
</protein>
<proteinExistence type="predicted"/>
<feature type="non-terminal residue" evidence="2">
    <location>
        <position position="61"/>
    </location>
</feature>